<evidence type="ECO:0000313" key="1">
    <source>
        <dbReference type="EMBL" id="KAJ1114405.1"/>
    </source>
</evidence>
<evidence type="ECO:0000313" key="2">
    <source>
        <dbReference type="Proteomes" id="UP001066276"/>
    </source>
</evidence>
<sequence length="217" mass="23373">MLLAQEEGQYLQCVAGFVRGVGFRSKGLRQPPVQQRFVRGRNGNEGPQCACRVSRGSISATDSHLVAAQALGFDPGVQAIITVVHATGGWMDVLGSLLEWKEGPRCEPCTHCQGGSHRWRCVVESFQLGIHVRAIFLKDVLKGMLVERKSRTGPLRPHASSAVCPGGTSLQRECFPCLPGRQQVAAPQRVWGLVGAAPRVTQGEPSKFGVEHPSVTG</sequence>
<protein>
    <submittedName>
        <fullName evidence="1">Uncharacterized protein</fullName>
    </submittedName>
</protein>
<dbReference type="Proteomes" id="UP001066276">
    <property type="component" value="Chromosome 8"/>
</dbReference>
<gene>
    <name evidence="1" type="ORF">NDU88_002643</name>
</gene>
<accession>A0AAV7NEA7</accession>
<organism evidence="1 2">
    <name type="scientific">Pleurodeles waltl</name>
    <name type="common">Iberian ribbed newt</name>
    <dbReference type="NCBI Taxonomy" id="8319"/>
    <lineage>
        <taxon>Eukaryota</taxon>
        <taxon>Metazoa</taxon>
        <taxon>Chordata</taxon>
        <taxon>Craniata</taxon>
        <taxon>Vertebrata</taxon>
        <taxon>Euteleostomi</taxon>
        <taxon>Amphibia</taxon>
        <taxon>Batrachia</taxon>
        <taxon>Caudata</taxon>
        <taxon>Salamandroidea</taxon>
        <taxon>Salamandridae</taxon>
        <taxon>Pleurodelinae</taxon>
        <taxon>Pleurodeles</taxon>
    </lineage>
</organism>
<name>A0AAV7NEA7_PLEWA</name>
<reference evidence="1" key="1">
    <citation type="journal article" date="2022" name="bioRxiv">
        <title>Sequencing and chromosome-scale assembly of the giantPleurodeles waltlgenome.</title>
        <authorList>
            <person name="Brown T."/>
            <person name="Elewa A."/>
            <person name="Iarovenko S."/>
            <person name="Subramanian E."/>
            <person name="Araus A.J."/>
            <person name="Petzold A."/>
            <person name="Susuki M."/>
            <person name="Suzuki K.-i.T."/>
            <person name="Hayashi T."/>
            <person name="Toyoda A."/>
            <person name="Oliveira C."/>
            <person name="Osipova E."/>
            <person name="Leigh N.D."/>
            <person name="Simon A."/>
            <person name="Yun M.H."/>
        </authorList>
    </citation>
    <scope>NUCLEOTIDE SEQUENCE</scope>
    <source>
        <strain evidence="1">20211129_DDA</strain>
        <tissue evidence="1">Liver</tissue>
    </source>
</reference>
<comment type="caution">
    <text evidence="1">The sequence shown here is derived from an EMBL/GenBank/DDBJ whole genome shotgun (WGS) entry which is preliminary data.</text>
</comment>
<proteinExistence type="predicted"/>
<keyword evidence="2" id="KW-1185">Reference proteome</keyword>
<dbReference type="EMBL" id="JANPWB010000012">
    <property type="protein sequence ID" value="KAJ1114405.1"/>
    <property type="molecule type" value="Genomic_DNA"/>
</dbReference>
<dbReference type="AlphaFoldDB" id="A0AAV7NEA7"/>